<accession>A0A6J6HVG5</accession>
<organism evidence="2">
    <name type="scientific">freshwater metagenome</name>
    <dbReference type="NCBI Taxonomy" id="449393"/>
    <lineage>
        <taxon>unclassified sequences</taxon>
        <taxon>metagenomes</taxon>
        <taxon>ecological metagenomes</taxon>
    </lineage>
</organism>
<dbReference type="AlphaFoldDB" id="A0A6J6HVG5"/>
<dbReference type="SUPFAM" id="SSF53850">
    <property type="entry name" value="Periplasmic binding protein-like II"/>
    <property type="match status" value="1"/>
</dbReference>
<sequence>MKIAIPDLISNSYFPAIAAVELGFFKEEGLDMELEAIFPVDHTLEVLRDGGIDFVGGSAHSVPFAYPNWKGAKLIGALAQNMYWFLILRSDLGAKQGEIEKIKGLNIGAAPLVELGLKRLLIESGIDIERDNVTIGPVPGAFLGENKNFGVAAAKALEAGLIDGFWANGMGAEVAVTSGAGTLVIDARRGDGPPGATNYTMSSLITSQKLIDEQPDAVAAAVRALVKTQEALKADISLATKVGQKWFPELEASLIAQVVQRDIPYLNASISREFVDGMVQFQMNMGLIDAPVAYEDVVATQFAPLWNA</sequence>
<dbReference type="InterPro" id="IPR015168">
    <property type="entry name" value="SsuA/THI5"/>
</dbReference>
<dbReference type="Pfam" id="PF09084">
    <property type="entry name" value="NMT1"/>
    <property type="match status" value="1"/>
</dbReference>
<dbReference type="EMBL" id="CAEZVF010000025">
    <property type="protein sequence ID" value="CAB4617160.1"/>
    <property type="molecule type" value="Genomic_DNA"/>
</dbReference>
<feature type="domain" description="SsuA/THI5-like" evidence="1">
    <location>
        <begin position="14"/>
        <end position="232"/>
    </location>
</feature>
<reference evidence="2" key="1">
    <citation type="submission" date="2020-05" db="EMBL/GenBank/DDBJ databases">
        <authorList>
            <person name="Chiriac C."/>
            <person name="Salcher M."/>
            <person name="Ghai R."/>
            <person name="Kavagutti S V."/>
        </authorList>
    </citation>
    <scope>NUCLEOTIDE SEQUENCE</scope>
</reference>
<proteinExistence type="predicted"/>
<evidence type="ECO:0000259" key="1">
    <source>
        <dbReference type="Pfam" id="PF09084"/>
    </source>
</evidence>
<gene>
    <name evidence="2" type="ORF">UFOPK1939_00283</name>
</gene>
<dbReference type="PANTHER" id="PTHR30024">
    <property type="entry name" value="ALIPHATIC SULFONATES-BINDING PROTEIN-RELATED"/>
    <property type="match status" value="1"/>
</dbReference>
<name>A0A6J6HVG5_9ZZZZ</name>
<protein>
    <submittedName>
        <fullName evidence="2">Unannotated protein</fullName>
    </submittedName>
</protein>
<evidence type="ECO:0000313" key="2">
    <source>
        <dbReference type="EMBL" id="CAB4617160.1"/>
    </source>
</evidence>
<dbReference type="Gene3D" id="3.40.190.10">
    <property type="entry name" value="Periplasmic binding protein-like II"/>
    <property type="match status" value="2"/>
</dbReference>
<dbReference type="PANTHER" id="PTHR30024:SF42">
    <property type="entry name" value="ALIPHATIC SULFONATES-BINDING PROTEIN-RELATED"/>
    <property type="match status" value="1"/>
</dbReference>